<keyword evidence="2" id="KW-0479">Metal-binding</keyword>
<keyword evidence="7" id="KW-1185">Reference proteome</keyword>
<evidence type="ECO:0000256" key="2">
    <source>
        <dbReference type="ARBA" id="ARBA00022723"/>
    </source>
</evidence>
<organism evidence="6 7">
    <name type="scientific">Rugosimonospora acidiphila</name>
    <dbReference type="NCBI Taxonomy" id="556531"/>
    <lineage>
        <taxon>Bacteria</taxon>
        <taxon>Bacillati</taxon>
        <taxon>Actinomycetota</taxon>
        <taxon>Actinomycetes</taxon>
        <taxon>Micromonosporales</taxon>
        <taxon>Micromonosporaceae</taxon>
        <taxon>Rugosimonospora</taxon>
    </lineage>
</organism>
<name>A0ABP9RTM6_9ACTN</name>
<proteinExistence type="inferred from homology"/>
<gene>
    <name evidence="6" type="ORF">GCM10023322_32180</name>
</gene>
<keyword evidence="3 6" id="KW-0223">Dioxygenase</keyword>
<dbReference type="SUPFAM" id="SSF51182">
    <property type="entry name" value="RmlC-like cupins"/>
    <property type="match status" value="1"/>
</dbReference>
<reference evidence="7" key="1">
    <citation type="journal article" date="2019" name="Int. J. Syst. Evol. Microbiol.">
        <title>The Global Catalogue of Microorganisms (GCM) 10K type strain sequencing project: providing services to taxonomists for standard genome sequencing and annotation.</title>
        <authorList>
            <consortium name="The Broad Institute Genomics Platform"/>
            <consortium name="The Broad Institute Genome Sequencing Center for Infectious Disease"/>
            <person name="Wu L."/>
            <person name="Ma J."/>
        </authorList>
    </citation>
    <scope>NUCLEOTIDE SEQUENCE [LARGE SCALE GENOMIC DNA]</scope>
    <source>
        <strain evidence="7">JCM 18304</strain>
    </source>
</reference>
<dbReference type="EMBL" id="BAABJQ010000008">
    <property type="protein sequence ID" value="GAA5186279.1"/>
    <property type="molecule type" value="Genomic_DNA"/>
</dbReference>
<dbReference type="CDD" id="cd10548">
    <property type="entry name" value="cupin_CDO"/>
    <property type="match status" value="1"/>
</dbReference>
<keyword evidence="5" id="KW-0408">Iron</keyword>
<dbReference type="InterPro" id="IPR014710">
    <property type="entry name" value="RmlC-like_jellyroll"/>
</dbReference>
<evidence type="ECO:0000256" key="5">
    <source>
        <dbReference type="ARBA" id="ARBA00023004"/>
    </source>
</evidence>
<dbReference type="Gene3D" id="2.60.120.10">
    <property type="entry name" value="Jelly Rolls"/>
    <property type="match status" value="1"/>
</dbReference>
<keyword evidence="4" id="KW-0560">Oxidoreductase</keyword>
<dbReference type="PANTHER" id="PTHR12918">
    <property type="entry name" value="CYSTEINE DIOXYGENASE"/>
    <property type="match status" value="1"/>
</dbReference>
<accession>A0ABP9RTM6</accession>
<sequence>MPNTALSEPMAALLAEIAPVVHGAPDGARAAGDVRVVLERWLGIDELLTPAQLEPDPHRYRQHLIHVDRDGAFGVVALVWLPGQRTPIHDHVCWCVVGVHRGAEREVCYRVRHHRGMSFLEPTTDRVNPRGTTSVALPPADIHQVANNGDGLVASVHVYGADIGTLGTSIRRTYKLPVRRMSR</sequence>
<dbReference type="Pfam" id="PF05995">
    <property type="entry name" value="CDO_I"/>
    <property type="match status" value="1"/>
</dbReference>
<evidence type="ECO:0000313" key="6">
    <source>
        <dbReference type="EMBL" id="GAA5186279.1"/>
    </source>
</evidence>
<dbReference type="InterPro" id="IPR011051">
    <property type="entry name" value="RmlC_Cupin_sf"/>
</dbReference>
<protein>
    <submittedName>
        <fullName evidence="6">Cysteine dioxygenase</fullName>
    </submittedName>
</protein>
<dbReference type="PANTHER" id="PTHR12918:SF1">
    <property type="entry name" value="CYSTEINE DIOXYGENASE TYPE 1"/>
    <property type="match status" value="1"/>
</dbReference>
<evidence type="ECO:0000256" key="1">
    <source>
        <dbReference type="ARBA" id="ARBA00006622"/>
    </source>
</evidence>
<evidence type="ECO:0000313" key="7">
    <source>
        <dbReference type="Proteomes" id="UP001501570"/>
    </source>
</evidence>
<dbReference type="GO" id="GO:0051213">
    <property type="term" value="F:dioxygenase activity"/>
    <property type="evidence" value="ECO:0007669"/>
    <property type="project" value="UniProtKB-KW"/>
</dbReference>
<dbReference type="RefSeq" id="WP_345630375.1">
    <property type="nucleotide sequence ID" value="NZ_BAABJQ010000008.1"/>
</dbReference>
<evidence type="ECO:0000256" key="3">
    <source>
        <dbReference type="ARBA" id="ARBA00022964"/>
    </source>
</evidence>
<comment type="similarity">
    <text evidence="1">Belongs to the cysteine dioxygenase family.</text>
</comment>
<dbReference type="InterPro" id="IPR010300">
    <property type="entry name" value="CDO_1"/>
</dbReference>
<comment type="caution">
    <text evidence="6">The sequence shown here is derived from an EMBL/GenBank/DDBJ whole genome shotgun (WGS) entry which is preliminary data.</text>
</comment>
<dbReference type="Proteomes" id="UP001501570">
    <property type="component" value="Unassembled WGS sequence"/>
</dbReference>
<evidence type="ECO:0000256" key="4">
    <source>
        <dbReference type="ARBA" id="ARBA00023002"/>
    </source>
</evidence>